<dbReference type="OrthoDB" id="50461at2157"/>
<reference evidence="2" key="1">
    <citation type="submission" date="2011-05" db="EMBL/GenBank/DDBJ databases">
        <title>Complete sequence of chromosome of Methanothermococcus okinawensis IH1.</title>
        <authorList>
            <consortium name="US DOE Joint Genome Institute"/>
            <person name="Lucas S."/>
            <person name="Han J."/>
            <person name="Lapidus A."/>
            <person name="Cheng J.-F."/>
            <person name="Goodwin L."/>
            <person name="Pitluck S."/>
            <person name="Peters L."/>
            <person name="Mikhailova N."/>
            <person name="Held B."/>
            <person name="Han C."/>
            <person name="Tapia R."/>
            <person name="Land M."/>
            <person name="Hauser L."/>
            <person name="Kyrpides N."/>
            <person name="Ivanova N."/>
            <person name="Pagani I."/>
            <person name="Sieprawska-Lupa M."/>
            <person name="Takai K."/>
            <person name="Miyazaki J."/>
            <person name="Whitman W."/>
            <person name="Woyke T."/>
        </authorList>
    </citation>
    <scope>NUCLEOTIDE SEQUENCE</scope>
    <source>
        <strain evidence="2">IH1</strain>
    </source>
</reference>
<dbReference type="NCBIfam" id="NF040622">
    <property type="entry name" value="MfnE"/>
    <property type="match status" value="1"/>
</dbReference>
<organism evidence="2 3">
    <name type="scientific">Methanothermococcus okinawensis (strain DSM 14208 / JCM 11175 / IH1)</name>
    <dbReference type="NCBI Taxonomy" id="647113"/>
    <lineage>
        <taxon>Archaea</taxon>
        <taxon>Methanobacteriati</taxon>
        <taxon>Methanobacteriota</taxon>
        <taxon>Methanomada group</taxon>
        <taxon>Methanococci</taxon>
        <taxon>Methanococcales</taxon>
        <taxon>Methanococcaceae</taxon>
        <taxon>Methanothermococcus</taxon>
    </lineage>
</organism>
<dbReference type="RefSeq" id="WP_013866928.1">
    <property type="nucleotide sequence ID" value="NC_015636.1"/>
</dbReference>
<dbReference type="Gene3D" id="3.40.1160.10">
    <property type="entry name" value="Acetylglutamate kinase-like"/>
    <property type="match status" value="1"/>
</dbReference>
<dbReference type="Pfam" id="PF00696">
    <property type="entry name" value="AA_kinase"/>
    <property type="match status" value="1"/>
</dbReference>
<name>F8AM58_METOI</name>
<evidence type="ECO:0000313" key="3">
    <source>
        <dbReference type="Proteomes" id="UP000009296"/>
    </source>
</evidence>
<dbReference type="InterPro" id="IPR036393">
    <property type="entry name" value="AceGlu_kinase-like_sf"/>
</dbReference>
<dbReference type="eggNOG" id="arCOG00859">
    <property type="taxonomic scope" value="Archaea"/>
</dbReference>
<dbReference type="Proteomes" id="UP000009296">
    <property type="component" value="Chromosome"/>
</dbReference>
<dbReference type="KEGG" id="mok:Metok_0766"/>
<dbReference type="STRING" id="647113.Metok_0766"/>
<protein>
    <submittedName>
        <fullName evidence="2">Aspartate/glutamate/uridylate kinase</fullName>
    </submittedName>
</protein>
<dbReference type="AlphaFoldDB" id="F8AM58"/>
<evidence type="ECO:0000259" key="1">
    <source>
        <dbReference type="Pfam" id="PF00696"/>
    </source>
</evidence>
<dbReference type="SUPFAM" id="SSF53633">
    <property type="entry name" value="Carbamate kinase-like"/>
    <property type="match status" value="1"/>
</dbReference>
<sequence>MHLIKIGGSLTYYAKPLLNKLKRFSDEYEEKIIVVPGGGAFANVVRELNEKGGLNNRSSHKLATMSMDMMGIYFSEISNIKTADNLYDAKYILKNDNIVILLPSKIVLSTDELPCSWDVTSDSIGAHIARLLNLNSIIIATDVDGIYDNYPEGKLLNTINAKSIKGFTSVDSYLPKLLLKHNIECFVVNGKYPDRIISILKNNNDIYTKINLQ</sequence>
<dbReference type="GeneID" id="10772911"/>
<dbReference type="EMBL" id="CP002792">
    <property type="protein sequence ID" value="AEH06743.1"/>
    <property type="molecule type" value="Genomic_DNA"/>
</dbReference>
<dbReference type="InterPro" id="IPR001048">
    <property type="entry name" value="Asp/Glu/Uridylate_kinase"/>
</dbReference>
<gene>
    <name evidence="2" type="ordered locus">Metok_0766</name>
</gene>
<feature type="domain" description="Aspartate/glutamate/uridylate kinase" evidence="1">
    <location>
        <begin position="3"/>
        <end position="168"/>
    </location>
</feature>
<dbReference type="CDD" id="cd04240">
    <property type="entry name" value="AAK_UC"/>
    <property type="match status" value="1"/>
</dbReference>
<dbReference type="InterPro" id="IPR053666">
    <property type="entry name" value="Furan-3-ylmethyl_P_kinase"/>
</dbReference>
<keyword evidence="2" id="KW-0418">Kinase</keyword>
<dbReference type="GO" id="GO:0016301">
    <property type="term" value="F:kinase activity"/>
    <property type="evidence" value="ECO:0007669"/>
    <property type="project" value="UniProtKB-KW"/>
</dbReference>
<proteinExistence type="predicted"/>
<keyword evidence="2" id="KW-0808">Transferase</keyword>
<evidence type="ECO:0000313" key="2">
    <source>
        <dbReference type="EMBL" id="AEH06743.1"/>
    </source>
</evidence>
<dbReference type="PIRSF" id="PIRSF004857">
    <property type="entry name" value="Kin_aa_kin"/>
    <property type="match status" value="1"/>
</dbReference>
<dbReference type="InterPro" id="IPR011375">
    <property type="entry name" value="MfnE"/>
</dbReference>
<dbReference type="HOGENOM" id="CLU_089197_0_0_2"/>
<accession>F8AM58</accession>
<keyword evidence="3" id="KW-1185">Reference proteome</keyword>